<evidence type="ECO:0000259" key="1">
    <source>
        <dbReference type="PROSITE" id="PS51782"/>
    </source>
</evidence>
<dbReference type="Proteomes" id="UP001597318">
    <property type="component" value="Unassembled WGS sequence"/>
</dbReference>
<evidence type="ECO:0000313" key="3">
    <source>
        <dbReference type="Proteomes" id="UP001597318"/>
    </source>
</evidence>
<dbReference type="InterPro" id="IPR036779">
    <property type="entry name" value="LysM_dom_sf"/>
</dbReference>
<dbReference type="SMART" id="SM00257">
    <property type="entry name" value="LysM"/>
    <property type="match status" value="1"/>
</dbReference>
<reference evidence="3" key="1">
    <citation type="journal article" date="2019" name="Int. J. Syst. Evol. Microbiol.">
        <title>The Global Catalogue of Microorganisms (GCM) 10K type strain sequencing project: providing services to taxonomists for standard genome sequencing and annotation.</title>
        <authorList>
            <consortium name="The Broad Institute Genomics Platform"/>
            <consortium name="The Broad Institute Genome Sequencing Center for Infectious Disease"/>
            <person name="Wu L."/>
            <person name="Ma J."/>
        </authorList>
    </citation>
    <scope>NUCLEOTIDE SEQUENCE [LARGE SCALE GENOMIC DNA]</scope>
    <source>
        <strain evidence="3">CGMCC 1.15474</strain>
    </source>
</reference>
<dbReference type="Gene3D" id="3.10.350.10">
    <property type="entry name" value="LysM domain"/>
    <property type="match status" value="1"/>
</dbReference>
<organism evidence="2 3">
    <name type="scientific">Metabacillus endolithicus</name>
    <dbReference type="NCBI Taxonomy" id="1535204"/>
    <lineage>
        <taxon>Bacteria</taxon>
        <taxon>Bacillati</taxon>
        <taxon>Bacillota</taxon>
        <taxon>Bacilli</taxon>
        <taxon>Bacillales</taxon>
        <taxon>Bacillaceae</taxon>
        <taxon>Metabacillus</taxon>
    </lineage>
</organism>
<comment type="caution">
    <text evidence="2">The sequence shown here is derived from an EMBL/GenBank/DDBJ whole genome shotgun (WGS) entry which is preliminary data.</text>
</comment>
<evidence type="ECO:0000313" key="2">
    <source>
        <dbReference type="EMBL" id="MFD2213942.1"/>
    </source>
</evidence>
<protein>
    <submittedName>
        <fullName evidence="2">LysM peptidoglycan-binding domain-containing protein</fullName>
    </submittedName>
</protein>
<keyword evidence="3" id="KW-1185">Reference proteome</keyword>
<dbReference type="PROSITE" id="PS51782">
    <property type="entry name" value="LYSM"/>
    <property type="match status" value="1"/>
</dbReference>
<dbReference type="CDD" id="cd00118">
    <property type="entry name" value="LysM"/>
    <property type="match status" value="1"/>
</dbReference>
<proteinExistence type="predicted"/>
<name>A0ABW5BVT5_9BACI</name>
<sequence>MKRFSTILIGLFLLYIIYYDFQIGTLPVTNKTSTVQVVASESIDKQQAKIQSFEMTVKQGDTVLSIIEKHHGTLPVSIEQIIEDFETLNPKMDAEAIMIGQKYTFPNYNQ</sequence>
<dbReference type="InterPro" id="IPR018392">
    <property type="entry name" value="LysM"/>
</dbReference>
<dbReference type="RefSeq" id="WP_247344570.1">
    <property type="nucleotide sequence ID" value="NZ_CP095550.1"/>
</dbReference>
<dbReference type="EMBL" id="JBHUIK010000002">
    <property type="protein sequence ID" value="MFD2213942.1"/>
    <property type="molecule type" value="Genomic_DNA"/>
</dbReference>
<gene>
    <name evidence="2" type="ORF">ACFSKK_09650</name>
</gene>
<accession>A0ABW5BVT5</accession>
<feature type="domain" description="LysM" evidence="1">
    <location>
        <begin position="53"/>
        <end position="105"/>
    </location>
</feature>